<dbReference type="InterPro" id="IPR001849">
    <property type="entry name" value="PH_domain"/>
</dbReference>
<feature type="region of interest" description="Disordered" evidence="4">
    <location>
        <begin position="509"/>
        <end position="722"/>
    </location>
</feature>
<dbReference type="Pfam" id="PF08174">
    <property type="entry name" value="Anillin"/>
    <property type="match status" value="1"/>
</dbReference>
<dbReference type="Pfam" id="PF00169">
    <property type="entry name" value="PH"/>
    <property type="match status" value="1"/>
</dbReference>
<evidence type="ECO:0000256" key="1">
    <source>
        <dbReference type="ARBA" id="ARBA00022618"/>
    </source>
</evidence>
<dbReference type="GO" id="GO:0005525">
    <property type="term" value="F:GTP binding"/>
    <property type="evidence" value="ECO:0007669"/>
    <property type="project" value="TreeGrafter"/>
</dbReference>
<feature type="compositionally biased region" description="Low complexity" evidence="4">
    <location>
        <begin position="37"/>
        <end position="48"/>
    </location>
</feature>
<proteinExistence type="predicted"/>
<feature type="compositionally biased region" description="Basic residues" evidence="4">
    <location>
        <begin position="233"/>
        <end position="243"/>
    </location>
</feature>
<dbReference type="InterPro" id="IPR012966">
    <property type="entry name" value="AHD"/>
</dbReference>
<feature type="compositionally biased region" description="Basic and acidic residues" evidence="4">
    <location>
        <begin position="631"/>
        <end position="641"/>
    </location>
</feature>
<keyword evidence="7" id="KW-1185">Reference proteome</keyword>
<protein>
    <submittedName>
        <fullName evidence="6">Putative INT1 protein/putative bud site selection protein BUD4</fullName>
    </submittedName>
</protein>
<dbReference type="PANTHER" id="PTHR36100">
    <property type="entry name" value="BUD SITE SELECTION PROTEIN 4"/>
    <property type="match status" value="1"/>
</dbReference>
<feature type="domain" description="PH" evidence="5">
    <location>
        <begin position="1211"/>
        <end position="1332"/>
    </location>
</feature>
<feature type="compositionally biased region" description="Polar residues" evidence="4">
    <location>
        <begin position="761"/>
        <end position="771"/>
    </location>
</feature>
<feature type="compositionally biased region" description="Low complexity" evidence="4">
    <location>
        <begin position="13"/>
        <end position="25"/>
    </location>
</feature>
<dbReference type="PROSITE" id="PS50003">
    <property type="entry name" value="PH_DOMAIN"/>
    <property type="match status" value="1"/>
</dbReference>
<keyword evidence="2" id="KW-0131">Cell cycle</keyword>
<dbReference type="InterPro" id="IPR011993">
    <property type="entry name" value="PH-like_dom_sf"/>
</dbReference>
<organism evidence="6 7">
    <name type="scientific">Golovinomyces cichoracearum</name>
    <dbReference type="NCBI Taxonomy" id="62708"/>
    <lineage>
        <taxon>Eukaryota</taxon>
        <taxon>Fungi</taxon>
        <taxon>Dikarya</taxon>
        <taxon>Ascomycota</taxon>
        <taxon>Pezizomycotina</taxon>
        <taxon>Leotiomycetes</taxon>
        <taxon>Erysiphales</taxon>
        <taxon>Erysiphaceae</taxon>
        <taxon>Golovinomyces</taxon>
    </lineage>
</organism>
<dbReference type="STRING" id="62708.A0A420IHQ3"/>
<feature type="compositionally biased region" description="Low complexity" evidence="4">
    <location>
        <begin position="921"/>
        <end position="935"/>
    </location>
</feature>
<gene>
    <name evidence="6" type="ORF">GcM3_091009</name>
</gene>
<name>A0A420IHQ3_9PEZI</name>
<keyword evidence="3" id="KW-0175">Coiled coil</keyword>
<feature type="region of interest" description="Disordered" evidence="4">
    <location>
        <begin position="451"/>
        <end position="475"/>
    </location>
</feature>
<evidence type="ECO:0000313" key="6">
    <source>
        <dbReference type="EMBL" id="RKF74043.1"/>
    </source>
</evidence>
<feature type="compositionally biased region" description="Polar residues" evidence="4">
    <location>
        <begin position="26"/>
        <end position="36"/>
    </location>
</feature>
<keyword evidence="1" id="KW-0132">Cell division</keyword>
<dbReference type="GO" id="GO:0051301">
    <property type="term" value="P:cell division"/>
    <property type="evidence" value="ECO:0007669"/>
    <property type="project" value="UniProtKB-KW"/>
</dbReference>
<feature type="compositionally biased region" description="Basic and acidic residues" evidence="4">
    <location>
        <begin position="602"/>
        <end position="616"/>
    </location>
</feature>
<feature type="compositionally biased region" description="Low complexity" evidence="4">
    <location>
        <begin position="749"/>
        <end position="760"/>
    </location>
</feature>
<feature type="region of interest" description="Disordered" evidence="4">
    <location>
        <begin position="1"/>
        <end position="62"/>
    </location>
</feature>
<dbReference type="SMART" id="SM00233">
    <property type="entry name" value="PH"/>
    <property type="match status" value="1"/>
</dbReference>
<dbReference type="InterPro" id="IPR052007">
    <property type="entry name" value="Bud4"/>
</dbReference>
<feature type="compositionally biased region" description="Basic and acidic residues" evidence="4">
    <location>
        <begin position="684"/>
        <end position="696"/>
    </location>
</feature>
<feature type="compositionally biased region" description="Basic and acidic residues" evidence="4">
    <location>
        <begin position="342"/>
        <end position="351"/>
    </location>
</feature>
<evidence type="ECO:0000256" key="3">
    <source>
        <dbReference type="SAM" id="Coils"/>
    </source>
</evidence>
<evidence type="ECO:0000259" key="5">
    <source>
        <dbReference type="PROSITE" id="PS50003"/>
    </source>
</evidence>
<feature type="compositionally biased region" description="Basic and acidic residues" evidence="4">
    <location>
        <begin position="212"/>
        <end position="232"/>
    </location>
</feature>
<dbReference type="PANTHER" id="PTHR36100:SF1">
    <property type="entry name" value="BUD SITE SELECTION PROTEIN 4"/>
    <property type="match status" value="1"/>
</dbReference>
<dbReference type="Proteomes" id="UP000283383">
    <property type="component" value="Unassembled WGS sequence"/>
</dbReference>
<dbReference type="Gene3D" id="2.30.29.30">
    <property type="entry name" value="Pleckstrin-homology domain (PH domain)/Phosphotyrosine-binding domain (PTB)"/>
    <property type="match status" value="1"/>
</dbReference>
<evidence type="ECO:0000313" key="7">
    <source>
        <dbReference type="Proteomes" id="UP000283383"/>
    </source>
</evidence>
<evidence type="ECO:0000256" key="4">
    <source>
        <dbReference type="SAM" id="MobiDB-lite"/>
    </source>
</evidence>
<comment type="caution">
    <text evidence="6">The sequence shown here is derived from an EMBL/GenBank/DDBJ whole genome shotgun (WGS) entry which is preliminary data.</text>
</comment>
<reference evidence="6 7" key="1">
    <citation type="journal article" date="2018" name="BMC Genomics">
        <title>Comparative genome analyses reveal sequence features reflecting distinct modes of host-adaptation between dicot and monocot powdery mildew.</title>
        <authorList>
            <person name="Wu Y."/>
            <person name="Ma X."/>
            <person name="Pan Z."/>
            <person name="Kale S.D."/>
            <person name="Song Y."/>
            <person name="King H."/>
            <person name="Zhang Q."/>
            <person name="Presley C."/>
            <person name="Deng X."/>
            <person name="Wei C.I."/>
            <person name="Xiao S."/>
        </authorList>
    </citation>
    <scope>NUCLEOTIDE SEQUENCE [LARGE SCALE GENOMIC DNA]</scope>
    <source>
        <strain evidence="6">UMSG3</strain>
    </source>
</reference>
<dbReference type="SUPFAM" id="SSF50729">
    <property type="entry name" value="PH domain-like"/>
    <property type="match status" value="1"/>
</dbReference>
<dbReference type="FunFam" id="2.30.29.30:FF:000311">
    <property type="entry name" value="GTP binding protein (Bud4)"/>
    <property type="match status" value="1"/>
</dbReference>
<feature type="region of interest" description="Disordered" evidence="4">
    <location>
        <begin position="744"/>
        <end position="786"/>
    </location>
</feature>
<dbReference type="EMBL" id="MCBQ01009132">
    <property type="protein sequence ID" value="RKF74043.1"/>
    <property type="molecule type" value="Genomic_DNA"/>
</dbReference>
<feature type="region of interest" description="Disordered" evidence="4">
    <location>
        <begin position="337"/>
        <end position="400"/>
    </location>
</feature>
<feature type="compositionally biased region" description="Basic and acidic residues" evidence="4">
    <location>
        <begin position="656"/>
        <end position="668"/>
    </location>
</feature>
<accession>A0A420IHQ3</accession>
<feature type="region of interest" description="Disordered" evidence="4">
    <location>
        <begin position="909"/>
        <end position="955"/>
    </location>
</feature>
<sequence length="1362" mass="154305">MEPSSTRALLELSTSSSKRNSPSMSRATNKNLHNPDSSPFQSSPLNSSIDGKSSPRLFWLGRDPATPTRFNIENYSTGREFSPSPTRRSSIEKLQKASRVKNSNMFAREQKLEYDPTSIPIIERPLIKTIQGNAYNGSGLDGYRMNERPFPLNHQKKESKDIKENPSSTPTHVLDSNLAKTISKLGLNSVNSPSRDQISPTKSSLSNTRPKSSFDSEFGIRSEDLSLDERKLPPGKKLHRHAKSVTFDSGPPQVNEYEMATPDLSSVGTESRENSFDSMEDQYDHLSHDDSMEQENSFDASLEDIAKTPVVGPEDWSNEGVNKDSDIFMSGEIEDPFSELTDDTKQDREPSKTLTWSRRNSQALLNTNGEQRPLPPLPRDLNINKRSNSFSSEYSNTADGSRNASIYQSFSHENSVAETETQRFDGTKMTLEERLNLMMNQDDEISNQIENQRDRRMRRAVRSSHTPERRQFTSILEDEDSLDELSSPVSYQLPSRISRESILRKIHGHSTTRESDYIYSSPKYDSSPDHCMLPDPDIPLPTTETDYDVDVNSGEDGNNDNDENDEKAITEPESDDESDTTIFDIPELSLQTPNKPDEEDSNISHETQETESHYSDDQNTELTNIEPNDTENDRDKQKPPELNENSDVPKSSLDLKSCDEPEESRDSGLDVSKFRLSLLTESISNHERDSDPKTDSNIDALSPSLISERPIAENSRPCTPEDQLFGYRPDEEEEFEIGTPESVIHHKISSPSSSESSSISDNAATIKSASGSEKLKTRPSATPGELDELRENRGKLNGEIPSIPPIPDRHRDRPMSVDRGMMQKFEEKFVKTPTFKRSLTLDIGNDISLNLENDFERVLQAQKVRGYLTRQNTKIVVATSDTGLHNKYHDTGAVDDSLLRSNRAKSWTVEPWNGQRRKSSGQRSSARGQNSSSMSKRLESKRTASGMSKASIDTMPEEGVERGRLFVKVLGVKDLNLPLPRNEKTWFNLTLDNGVHCVTTTWLELGKNAPIGQEFELIVPNDLEFQLTLSVKLIKPPPKKIVETFNRGFKVHKPSTFSRVFTSPKKRKELEARQRLEDQRNAKQKEIELISKRISMEPTAWDILSPYSSEDGKFGRSYICLKDHESRCFGRPCVAEVSCFNEWANEQVSNSSSIMSKRSSTQIQRRPPYKVAQLELQLLFVPRPKGVSDDEMPKSMNSCIREMREAEKALETHWEGHLSQLGGDCPYWRRRYFKLVGSKLTAYHESTRQPRVTINLGNACKLIDDRTLLTQKETTGKGGKRRKSGFAEEEEGYMFVEEGFRIRFNNGEMIDFYAHDPADKEAWMKALEGCIGKEGEAGKRSWCNIVFKHEQRLRKRGERSQA</sequence>
<feature type="region of interest" description="Disordered" evidence="4">
    <location>
        <begin position="795"/>
        <end position="814"/>
    </location>
</feature>
<feature type="compositionally biased region" description="Polar residues" evidence="4">
    <location>
        <begin position="384"/>
        <end position="400"/>
    </location>
</feature>
<feature type="compositionally biased region" description="Polar residues" evidence="4">
    <location>
        <begin position="186"/>
        <end position="211"/>
    </location>
</feature>
<feature type="coiled-coil region" evidence="3">
    <location>
        <begin position="1066"/>
        <end position="1093"/>
    </location>
</feature>
<evidence type="ECO:0000256" key="2">
    <source>
        <dbReference type="ARBA" id="ARBA00023306"/>
    </source>
</evidence>
<feature type="region of interest" description="Disordered" evidence="4">
    <location>
        <begin position="186"/>
        <end position="277"/>
    </location>
</feature>
<feature type="compositionally biased region" description="Polar residues" evidence="4">
    <location>
        <begin position="352"/>
        <end position="370"/>
    </location>
</feature>